<keyword evidence="2" id="KW-1185">Reference proteome</keyword>
<evidence type="ECO:0000259" key="1">
    <source>
        <dbReference type="Pfam" id="PF21530"/>
    </source>
</evidence>
<feature type="domain" description="DNA helicase Pif1-like 2B" evidence="1">
    <location>
        <begin position="52"/>
        <end position="97"/>
    </location>
</feature>
<protein>
    <submittedName>
        <fullName evidence="3">Uncharacterized protein LOC136075164</fullName>
    </submittedName>
</protein>
<evidence type="ECO:0000313" key="3">
    <source>
        <dbReference type="RefSeq" id="XP_065643614.1"/>
    </source>
</evidence>
<proteinExistence type="predicted"/>
<dbReference type="PANTHER" id="PTHR10492:SF57">
    <property type="entry name" value="ATP-DEPENDENT DNA HELICASE"/>
    <property type="match status" value="1"/>
</dbReference>
<accession>A0ABM4B456</accession>
<dbReference type="PANTHER" id="PTHR10492">
    <property type="match status" value="1"/>
</dbReference>
<dbReference type="Pfam" id="PF21530">
    <property type="entry name" value="Pif1_2B_dom"/>
    <property type="match status" value="1"/>
</dbReference>
<organism evidence="2 3">
    <name type="scientific">Hydra vulgaris</name>
    <name type="common">Hydra</name>
    <name type="synonym">Hydra attenuata</name>
    <dbReference type="NCBI Taxonomy" id="6087"/>
    <lineage>
        <taxon>Eukaryota</taxon>
        <taxon>Metazoa</taxon>
        <taxon>Cnidaria</taxon>
        <taxon>Hydrozoa</taxon>
        <taxon>Hydroidolina</taxon>
        <taxon>Anthoathecata</taxon>
        <taxon>Aplanulata</taxon>
        <taxon>Hydridae</taxon>
        <taxon>Hydra</taxon>
    </lineage>
</organism>
<dbReference type="GeneID" id="136075164"/>
<reference evidence="3" key="2">
    <citation type="submission" date="2025-08" db="UniProtKB">
        <authorList>
            <consortium name="RefSeq"/>
        </authorList>
    </citation>
    <scope>IDENTIFICATION</scope>
</reference>
<dbReference type="InterPro" id="IPR049163">
    <property type="entry name" value="Pif1-like_2B_dom"/>
</dbReference>
<name>A0ABM4B456_HYDVU</name>
<dbReference type="RefSeq" id="XP_065643614.1">
    <property type="nucleotide sequence ID" value="XM_065787542.1"/>
</dbReference>
<reference evidence="2" key="1">
    <citation type="submission" date="2025-05" db="UniProtKB">
        <authorList>
            <consortium name="RefSeq"/>
        </authorList>
    </citation>
    <scope>NUCLEOTIDE SEQUENCE [LARGE SCALE GENOMIC DNA]</scope>
</reference>
<evidence type="ECO:0000313" key="2">
    <source>
        <dbReference type="Proteomes" id="UP001652625"/>
    </source>
</evidence>
<gene>
    <name evidence="3" type="primary">LOC136075164</name>
</gene>
<dbReference type="Proteomes" id="UP001652625">
    <property type="component" value="Chromosome 01"/>
</dbReference>
<sequence length="127" mass="14039">MIMRGILEPANIDSLAINEEVLDRLPGDVKMYLSADTIKTDDCNEINNFPVEFLNSLISSGMPVHCLKLKIGAAIMLLRKLDLKAGLCNGTQLMVRALQNNYTDEQVLTGVSVGKRVFVPRVQLSSY</sequence>